<evidence type="ECO:0000256" key="7">
    <source>
        <dbReference type="ARBA" id="ARBA00047559"/>
    </source>
</evidence>
<protein>
    <recommendedName>
        <fullName evidence="2">mitogen-activated protein kinase kinase kinase</fullName>
        <ecNumber evidence="2">2.7.11.25</ecNumber>
    </recommendedName>
</protein>
<comment type="similarity">
    <text evidence="1">Belongs to the protein kinase superfamily. STE Ser/Thr protein kinase family. MAP kinase kinase kinase subfamily.</text>
</comment>
<gene>
    <name evidence="12" type="ORF">RHSIM_Rhsim04G0204000</name>
</gene>
<name>A0A834LQH2_RHOSS</name>
<accession>A0A834LQH2</accession>
<keyword evidence="4 9" id="KW-0547">Nucleotide-binding</keyword>
<dbReference type="PANTHER" id="PTHR48016">
    <property type="entry name" value="MAP KINASE KINASE KINASE SSK2-RELATED-RELATED"/>
    <property type="match status" value="1"/>
</dbReference>
<proteinExistence type="inferred from homology"/>
<keyword evidence="6 9" id="KW-0067">ATP-binding</keyword>
<evidence type="ECO:0000313" key="12">
    <source>
        <dbReference type="EMBL" id="KAF7144839.1"/>
    </source>
</evidence>
<dbReference type="OrthoDB" id="266718at2759"/>
<dbReference type="GO" id="GO:0005737">
    <property type="term" value="C:cytoplasm"/>
    <property type="evidence" value="ECO:0007669"/>
    <property type="project" value="TreeGrafter"/>
</dbReference>
<dbReference type="CDD" id="cd06606">
    <property type="entry name" value="STKc_MAPKKK"/>
    <property type="match status" value="1"/>
</dbReference>
<keyword evidence="13" id="KW-1185">Reference proteome</keyword>
<keyword evidence="3" id="KW-0808">Transferase</keyword>
<dbReference type="InterPro" id="IPR017441">
    <property type="entry name" value="Protein_kinase_ATP_BS"/>
</dbReference>
<dbReference type="InterPro" id="IPR050538">
    <property type="entry name" value="MAP_kinase_kinase_kinase"/>
</dbReference>
<feature type="coiled-coil region" evidence="10">
    <location>
        <begin position="115"/>
        <end position="142"/>
    </location>
</feature>
<comment type="caution">
    <text evidence="12">The sequence shown here is derived from an EMBL/GenBank/DDBJ whole genome shotgun (WGS) entry which is preliminary data.</text>
</comment>
<dbReference type="PROSITE" id="PS00107">
    <property type="entry name" value="PROTEIN_KINASE_ATP"/>
    <property type="match status" value="1"/>
</dbReference>
<dbReference type="GO" id="GO:0004709">
    <property type="term" value="F:MAP kinase kinase kinase activity"/>
    <property type="evidence" value="ECO:0007669"/>
    <property type="project" value="UniProtKB-EC"/>
</dbReference>
<evidence type="ECO:0000256" key="6">
    <source>
        <dbReference type="ARBA" id="ARBA00022840"/>
    </source>
</evidence>
<dbReference type="InterPro" id="IPR000719">
    <property type="entry name" value="Prot_kinase_dom"/>
</dbReference>
<evidence type="ECO:0000256" key="3">
    <source>
        <dbReference type="ARBA" id="ARBA00022679"/>
    </source>
</evidence>
<dbReference type="GO" id="GO:0005524">
    <property type="term" value="F:ATP binding"/>
    <property type="evidence" value="ECO:0007669"/>
    <property type="project" value="UniProtKB-UniRule"/>
</dbReference>
<evidence type="ECO:0000256" key="10">
    <source>
        <dbReference type="SAM" id="Coils"/>
    </source>
</evidence>
<evidence type="ECO:0000256" key="8">
    <source>
        <dbReference type="ARBA" id="ARBA00048329"/>
    </source>
</evidence>
<evidence type="ECO:0000256" key="5">
    <source>
        <dbReference type="ARBA" id="ARBA00022777"/>
    </source>
</evidence>
<evidence type="ECO:0000256" key="2">
    <source>
        <dbReference type="ARBA" id="ARBA00012406"/>
    </source>
</evidence>
<dbReference type="SUPFAM" id="SSF56112">
    <property type="entry name" value="Protein kinase-like (PK-like)"/>
    <property type="match status" value="1"/>
</dbReference>
<comment type="catalytic activity">
    <reaction evidence="7">
        <text>L-threonyl-[protein] + ATP = O-phospho-L-threonyl-[protein] + ADP + H(+)</text>
        <dbReference type="Rhea" id="RHEA:46608"/>
        <dbReference type="Rhea" id="RHEA-COMP:11060"/>
        <dbReference type="Rhea" id="RHEA-COMP:11605"/>
        <dbReference type="ChEBI" id="CHEBI:15378"/>
        <dbReference type="ChEBI" id="CHEBI:30013"/>
        <dbReference type="ChEBI" id="CHEBI:30616"/>
        <dbReference type="ChEBI" id="CHEBI:61977"/>
        <dbReference type="ChEBI" id="CHEBI:456216"/>
        <dbReference type="EC" id="2.7.11.25"/>
    </reaction>
</comment>
<evidence type="ECO:0000256" key="1">
    <source>
        <dbReference type="ARBA" id="ARBA00006529"/>
    </source>
</evidence>
<evidence type="ECO:0000256" key="4">
    <source>
        <dbReference type="ARBA" id="ARBA00022741"/>
    </source>
</evidence>
<dbReference type="EMBL" id="WJXA01000004">
    <property type="protein sequence ID" value="KAF7144839.1"/>
    <property type="molecule type" value="Genomic_DNA"/>
</dbReference>
<dbReference type="Gene3D" id="1.10.510.10">
    <property type="entry name" value="Transferase(Phosphotransferase) domain 1"/>
    <property type="match status" value="1"/>
</dbReference>
<comment type="catalytic activity">
    <reaction evidence="8">
        <text>L-seryl-[protein] + ATP = O-phospho-L-seryl-[protein] + ADP + H(+)</text>
        <dbReference type="Rhea" id="RHEA:17989"/>
        <dbReference type="Rhea" id="RHEA-COMP:9863"/>
        <dbReference type="Rhea" id="RHEA-COMP:11604"/>
        <dbReference type="ChEBI" id="CHEBI:15378"/>
        <dbReference type="ChEBI" id="CHEBI:29999"/>
        <dbReference type="ChEBI" id="CHEBI:30616"/>
        <dbReference type="ChEBI" id="CHEBI:83421"/>
        <dbReference type="ChEBI" id="CHEBI:456216"/>
        <dbReference type="EC" id="2.7.11.25"/>
    </reaction>
</comment>
<organism evidence="12 13">
    <name type="scientific">Rhododendron simsii</name>
    <name type="common">Sims's rhododendron</name>
    <dbReference type="NCBI Taxonomy" id="118357"/>
    <lineage>
        <taxon>Eukaryota</taxon>
        <taxon>Viridiplantae</taxon>
        <taxon>Streptophyta</taxon>
        <taxon>Embryophyta</taxon>
        <taxon>Tracheophyta</taxon>
        <taxon>Spermatophyta</taxon>
        <taxon>Magnoliopsida</taxon>
        <taxon>eudicotyledons</taxon>
        <taxon>Gunneridae</taxon>
        <taxon>Pentapetalae</taxon>
        <taxon>asterids</taxon>
        <taxon>Ericales</taxon>
        <taxon>Ericaceae</taxon>
        <taxon>Ericoideae</taxon>
        <taxon>Rhodoreae</taxon>
        <taxon>Rhododendron</taxon>
    </lineage>
</organism>
<dbReference type="EC" id="2.7.11.25" evidence="2"/>
<dbReference type="Pfam" id="PF00069">
    <property type="entry name" value="Pkinase"/>
    <property type="match status" value="2"/>
</dbReference>
<evidence type="ECO:0000256" key="9">
    <source>
        <dbReference type="PROSITE-ProRule" id="PRU10141"/>
    </source>
</evidence>
<evidence type="ECO:0000259" key="11">
    <source>
        <dbReference type="PROSITE" id="PS50011"/>
    </source>
</evidence>
<dbReference type="Proteomes" id="UP000626092">
    <property type="component" value="Unassembled WGS sequence"/>
</dbReference>
<dbReference type="PROSITE" id="PS50011">
    <property type="entry name" value="PROTEIN_KINASE_DOM"/>
    <property type="match status" value="1"/>
</dbReference>
<evidence type="ECO:0000313" key="13">
    <source>
        <dbReference type="Proteomes" id="UP000626092"/>
    </source>
</evidence>
<feature type="domain" description="Protein kinase" evidence="11">
    <location>
        <begin position="82"/>
        <end position="317"/>
    </location>
</feature>
<sequence>MQDFIGSVRRSLVFKASAGGADDDGGGGFGGIVEKIGSSIRKSRIGLLSKPPLPALPPPIARSDMVRAKRKEKEDASPPVRWRKGELIGCGAFGRVYMGMNLDSGELLAIKQVSIAANSASKEKTQAHIRELEEEVNLLKNLSHPNIVRYLGTAREEESLNILLEFVPGGSISSLLGKFGSFPESGANILVDNKGCIKLADFGASKKVVELATMTGAKSMKGTPYWMAPEVILQTGHSFSADIWSVGCTVIEMATGKPPWSQQYQEVAALFHIGTTKSHPPIPDHLSVEAKDFLLKCLQKEPNFRAAAAVLLQHPFVMGQYQETEPVSRASVMGGVTENSGKRMATPEMEFKTSTTYTRLNDVHNSVRCSTIYPDKFSRNSPLWASNNRDDDMCQMDDDIVFGSSTKFDSPLLSDDFNKSFNPMSEPNDDWPCKFDGSPEIDKSGVNSFSGRTVNKAADSTVASCNVDNDFTFPSELSVAEDDDDVTETKIIAFLEEKAIDLKKLQTPLYEEFYNSLNASCSPNALGTENKENVSNNLYLPPKSRSPKRVSSRRFSAAIDVAYTASSGSQSQDLSNIDDQTLPQVQQPKPSEWKERMIDAQQELISPSASFSERQRRWEEELYEELERKRGKCNDLNPRTLQSSLGPQKIIKAPGLLSCGPKERLHPLSALSVGFGLDPGIILSSTTLLHVSLLLVHLNNAFGIQKKMMRQAGVAKTPSPKDRIVNRQKDRSRFAFLGK</sequence>
<dbReference type="FunFam" id="3.30.200.20:FF:000387">
    <property type="entry name" value="Serine/threonine-protein kinase STE11"/>
    <property type="match status" value="1"/>
</dbReference>
<dbReference type="Gene3D" id="3.30.200.20">
    <property type="entry name" value="Phosphorylase Kinase, domain 1"/>
    <property type="match status" value="1"/>
</dbReference>
<dbReference type="InterPro" id="IPR011009">
    <property type="entry name" value="Kinase-like_dom_sf"/>
</dbReference>
<feature type="binding site" evidence="9">
    <location>
        <position position="111"/>
    </location>
    <ligand>
        <name>ATP</name>
        <dbReference type="ChEBI" id="CHEBI:30616"/>
    </ligand>
</feature>
<keyword evidence="10" id="KW-0175">Coiled coil</keyword>
<reference evidence="12" key="1">
    <citation type="submission" date="2019-11" db="EMBL/GenBank/DDBJ databases">
        <authorList>
            <person name="Liu Y."/>
            <person name="Hou J."/>
            <person name="Li T.-Q."/>
            <person name="Guan C.-H."/>
            <person name="Wu X."/>
            <person name="Wu H.-Z."/>
            <person name="Ling F."/>
            <person name="Zhang R."/>
            <person name="Shi X.-G."/>
            <person name="Ren J.-P."/>
            <person name="Chen E.-F."/>
            <person name="Sun J.-M."/>
        </authorList>
    </citation>
    <scope>NUCLEOTIDE SEQUENCE</scope>
    <source>
        <strain evidence="12">Adult_tree_wgs_1</strain>
        <tissue evidence="12">Leaves</tissue>
    </source>
</reference>
<dbReference type="AlphaFoldDB" id="A0A834LQH2"/>
<keyword evidence="5" id="KW-0418">Kinase</keyword>
<dbReference type="PANTHER" id="PTHR48016:SF56">
    <property type="entry name" value="MAPKK KINASE"/>
    <property type="match status" value="1"/>
</dbReference>